<evidence type="ECO:0000259" key="12">
    <source>
        <dbReference type="PROSITE" id="PS50011"/>
    </source>
</evidence>
<dbReference type="VEuPathDB" id="FungiDB:D8B26_003952"/>
<feature type="region of interest" description="Disordered" evidence="11">
    <location>
        <begin position="275"/>
        <end position="296"/>
    </location>
</feature>
<keyword evidence="3 13" id="KW-0723">Serine/threonine-protein kinase</keyword>
<dbReference type="InterPro" id="IPR050629">
    <property type="entry name" value="STE20/SPS1-PAK"/>
</dbReference>
<dbReference type="PANTHER" id="PTHR48012">
    <property type="entry name" value="STERILE20-LIKE KINASE, ISOFORM B-RELATED"/>
    <property type="match status" value="1"/>
</dbReference>
<reference evidence="14" key="2">
    <citation type="submission" date="2010-03" db="EMBL/GenBank/DDBJ databases">
        <title>The genome sequence of Coccidioides posadasii strain Silveira.</title>
        <authorList>
            <consortium name="The Broad Institute Genome Sequencing Center for Infectious Disease"/>
            <person name="Neafsey D."/>
            <person name="Orbach M."/>
            <person name="Henn M.R."/>
            <person name="Cole G.T."/>
            <person name="Galgiani J."/>
            <person name="Gardner M.J."/>
            <person name="Kirkland T.N."/>
            <person name="Taylor J.W."/>
            <person name="Young S.K."/>
            <person name="Zeng Q."/>
            <person name="Koehrsen M."/>
            <person name="Alvarado L."/>
            <person name="Berlin A."/>
            <person name="Borenstein D."/>
            <person name="Chapman S.B."/>
            <person name="Chen Z."/>
            <person name="Engels R."/>
            <person name="Freedman E."/>
            <person name="Gellesch M."/>
            <person name="Goldberg J."/>
            <person name="Griggs A."/>
            <person name="Gujja S."/>
            <person name="Heilman E."/>
            <person name="Heiman D."/>
            <person name="Howarth C."/>
            <person name="Jen D."/>
            <person name="Larson L."/>
            <person name="Mehta T."/>
            <person name="Neiman D."/>
            <person name="Park D."/>
            <person name="Pearson M."/>
            <person name="Richards J."/>
            <person name="Roberts A."/>
            <person name="Saif S."/>
            <person name="Shea T."/>
            <person name="Shenoy N."/>
            <person name="Sisk P."/>
            <person name="Stolte C."/>
            <person name="Sykes S."/>
            <person name="Walk T."/>
            <person name="White J."/>
            <person name="Yandava C."/>
            <person name="Haas B."/>
            <person name="Nusbaum C."/>
            <person name="Birren B."/>
        </authorList>
    </citation>
    <scope>NUCLEOTIDE SEQUENCE [LARGE SCALE GENOMIC DNA]</scope>
    <source>
        <strain evidence="14">RMSCC 757 / Silveira</strain>
    </source>
</reference>
<dbReference type="EC" id="2.7.11.1" evidence="2"/>
<keyword evidence="14" id="KW-1185">Reference proteome</keyword>
<evidence type="ECO:0000256" key="10">
    <source>
        <dbReference type="PROSITE-ProRule" id="PRU10141"/>
    </source>
</evidence>
<organism evidence="14">
    <name type="scientific">Coccidioides posadasii (strain RMSCC 757 / Silveira)</name>
    <name type="common">Valley fever fungus</name>
    <dbReference type="NCBI Taxonomy" id="443226"/>
    <lineage>
        <taxon>Eukaryota</taxon>
        <taxon>Fungi</taxon>
        <taxon>Dikarya</taxon>
        <taxon>Ascomycota</taxon>
        <taxon>Pezizomycotina</taxon>
        <taxon>Eurotiomycetes</taxon>
        <taxon>Eurotiomycetidae</taxon>
        <taxon>Onygenales</taxon>
        <taxon>Onygenaceae</taxon>
        <taxon>Coccidioides</taxon>
    </lineage>
</organism>
<dbReference type="Gene3D" id="3.30.200.20">
    <property type="entry name" value="Phosphorylase Kinase, domain 1"/>
    <property type="match status" value="1"/>
</dbReference>
<feature type="domain" description="Protein kinase" evidence="12">
    <location>
        <begin position="533"/>
        <end position="827"/>
    </location>
</feature>
<proteinExistence type="inferred from homology"/>
<dbReference type="OMA" id="RSACECC"/>
<evidence type="ECO:0000256" key="6">
    <source>
        <dbReference type="ARBA" id="ARBA00022777"/>
    </source>
</evidence>
<dbReference type="PANTHER" id="PTHR48012:SF10">
    <property type="entry name" value="FI20177P1"/>
    <property type="match status" value="1"/>
</dbReference>
<dbReference type="EMBL" id="GL636495">
    <property type="protein sequence ID" value="EFW17215.1"/>
    <property type="molecule type" value="Genomic_DNA"/>
</dbReference>
<dbReference type="Pfam" id="PF00069">
    <property type="entry name" value="Pkinase"/>
    <property type="match status" value="2"/>
</dbReference>
<feature type="compositionally biased region" description="Polar residues" evidence="11">
    <location>
        <begin position="172"/>
        <end position="181"/>
    </location>
</feature>
<protein>
    <recommendedName>
        <fullName evidence="2">non-specific serine/threonine protein kinase</fullName>
        <ecNumber evidence="2">2.7.11.1</ecNumber>
    </recommendedName>
</protein>
<feature type="region of interest" description="Disordered" evidence="11">
    <location>
        <begin position="426"/>
        <end position="489"/>
    </location>
</feature>
<keyword evidence="5 10" id="KW-0547">Nucleotide-binding</keyword>
<feature type="compositionally biased region" description="Polar residues" evidence="11">
    <location>
        <begin position="1233"/>
        <end position="1260"/>
    </location>
</feature>
<evidence type="ECO:0000256" key="8">
    <source>
        <dbReference type="ARBA" id="ARBA00047899"/>
    </source>
</evidence>
<evidence type="ECO:0000256" key="9">
    <source>
        <dbReference type="ARBA" id="ARBA00048679"/>
    </source>
</evidence>
<feature type="compositionally biased region" description="Basic and acidic residues" evidence="11">
    <location>
        <begin position="1080"/>
        <end position="1098"/>
    </location>
</feature>
<evidence type="ECO:0000256" key="4">
    <source>
        <dbReference type="ARBA" id="ARBA00022679"/>
    </source>
</evidence>
<dbReference type="PROSITE" id="PS00107">
    <property type="entry name" value="PROTEIN_KINASE_ATP"/>
    <property type="match status" value="1"/>
</dbReference>
<sequence>MEHPGIFRRNAISRFALFIALFMNCNLTFDFLRARARPASTSESIQQRIGEGLPSHPEYPYEEYNPFSSESDIKDCSVEEKGFRHFHSAAQPGVSFSVDVDRIPLRRQGSDKPHISLPQAYQSSKHQSSVGTHDLCVPAAADYTRETVKLAERCAQEALAAFHEGQGHAEPSRSQFLQGTGAQFDGDDSLPSQQLGQSRNQYTPSLYSESELIGTDCLANPAGQRVGPYRSACECCRTPRLHEQDSDLDFIRQPPRPLHSPVISLQPPNLQVEKLRSRKTSPPRVGPPSRQLTKFPHPHQFDTSSNRAQFDPLNFFPSAANSHGKLELPGRAPGLRRVTEPAGKPKDDIPQIVVEPSGSHRRSVTQPCIALDNAVVFNGREGSLVLPAEVDAPASHPQHVPTSSVTSKHRKRSIHRLAESFKKLFLPRSTPETPDIRAKHLNSKSGSDRQKPSLPNRFFRRNSQHQQQLLGNARIPRTEQPPLPKMDRSRFLDPSLAMMALTKQKSEAMRLAREQGAAVTEMCRRAKTEVPPYTFEELIGKGSYGRVYKGRQLSSQKLVAIKVMDIDTLDYKAMRDLKDESIKDFIHETKVLQQVKDAGAKNINMLIEAVSIHSQLWLICEYCPGGSVKTLMRATGDKLDEKFIIPIARELAEGLKAIHDAGIIHRDVKGCSKTSFSAQLLQTYVANSVTGLCTANVLIHEEGRLEICDFGVAGVLQTKLDKRSTWIGTPHWMPPEMFPNRAVEPHQYGSEVDVWAYGCTLFECATGNPPNATLRERMQIGRQLNRFAPKLEGDTYSENLRSLVSYSLTSDPKTRPSMKDILEHEYIVGSSDTHPTAILSELVRIYYQWSQRGGQRISLFNPGGALAAEMPDPASTLENEDWNFSTTAGFEKRHSILDLDELSASLAALDEALTPTAAPRAFGQPSEMTPDEKANFDERVKRGAAAMEGLFNESKPDYKYETKNDFVPVQKQRRSSDLPLRTDTDRSSVTSTFIDINLGDYESAHYAAGSASNNPPFQLADPDTIRANRSSARLFRNSSSSSSASQEFQPRGPRPPTMEWTFESATRITDEPETMTQGNLDDRSASEDGTFKSDKRETMTWTFPIMNADEGAPGDDPVVEDGPIGGEAEEHIDPDTIYPWRADLEGTIRGPNQPFPTLQPPPLGRRRSSRAESPGGSRPSTALSAQSDMDRDPFRFDGASSPSNPGTPHEERHTPTDRFPTMPPSSLYEDYESSTLVGSFNDYPGTSWSRETTLRNGTSTEQRRRSVVSSLYSTDARLGEPVLEADRPSSLYFPEPMPPSSESLTEGGSEDTVSAELDRLLGDLIQGLASTREAFAAADNLGTARGG</sequence>
<evidence type="ECO:0000256" key="1">
    <source>
        <dbReference type="ARBA" id="ARBA00008874"/>
    </source>
</evidence>
<dbReference type="Gene3D" id="1.10.510.10">
    <property type="entry name" value="Transferase(Phosphotransferase) domain 1"/>
    <property type="match status" value="1"/>
</dbReference>
<feature type="region of interest" description="Disordered" evidence="11">
    <location>
        <begin position="393"/>
        <end position="413"/>
    </location>
</feature>
<comment type="catalytic activity">
    <reaction evidence="8">
        <text>L-threonyl-[protein] + ATP = O-phospho-L-threonyl-[protein] + ADP + H(+)</text>
        <dbReference type="Rhea" id="RHEA:46608"/>
        <dbReference type="Rhea" id="RHEA-COMP:11060"/>
        <dbReference type="Rhea" id="RHEA-COMP:11605"/>
        <dbReference type="ChEBI" id="CHEBI:15378"/>
        <dbReference type="ChEBI" id="CHEBI:30013"/>
        <dbReference type="ChEBI" id="CHEBI:30616"/>
        <dbReference type="ChEBI" id="CHEBI:61977"/>
        <dbReference type="ChEBI" id="CHEBI:456216"/>
        <dbReference type="EC" id="2.7.11.1"/>
    </reaction>
</comment>
<feature type="compositionally biased region" description="Basic and acidic residues" evidence="11">
    <location>
        <begin position="337"/>
        <end position="349"/>
    </location>
</feature>
<name>E9D9I1_COCPS</name>
<dbReference type="InterPro" id="IPR011009">
    <property type="entry name" value="Kinase-like_dom_sf"/>
</dbReference>
<feature type="compositionally biased region" description="Polar residues" evidence="11">
    <location>
        <begin position="1178"/>
        <end position="1187"/>
    </location>
</feature>
<evidence type="ECO:0000313" key="14">
    <source>
        <dbReference type="Proteomes" id="UP000002497"/>
    </source>
</evidence>
<keyword evidence="7 10" id="KW-0067">ATP-binding</keyword>
<feature type="region of interest" description="Disordered" evidence="11">
    <location>
        <begin position="1032"/>
        <end position="1312"/>
    </location>
</feature>
<feature type="compositionally biased region" description="Low complexity" evidence="11">
    <location>
        <begin position="1032"/>
        <end position="1045"/>
    </location>
</feature>
<feature type="region of interest" description="Disordered" evidence="11">
    <location>
        <begin position="321"/>
        <end position="360"/>
    </location>
</feature>
<gene>
    <name evidence="13" type="ORF">CPSG_06483</name>
</gene>
<dbReference type="InterPro" id="IPR000719">
    <property type="entry name" value="Prot_kinase_dom"/>
</dbReference>
<evidence type="ECO:0000256" key="11">
    <source>
        <dbReference type="SAM" id="MobiDB-lite"/>
    </source>
</evidence>
<dbReference type="HOGENOM" id="CLU_005673_0_0_1"/>
<accession>E9D9I1</accession>
<dbReference type="PROSITE" id="PS50011">
    <property type="entry name" value="PROTEIN_KINASE_DOM"/>
    <property type="match status" value="1"/>
</dbReference>
<feature type="compositionally biased region" description="Basic and acidic residues" evidence="11">
    <location>
        <begin position="974"/>
        <end position="986"/>
    </location>
</feature>
<dbReference type="eggNOG" id="KOG0201">
    <property type="taxonomic scope" value="Eukaryota"/>
</dbReference>
<comment type="similarity">
    <text evidence="1">Belongs to the protein kinase superfamily. STE Ser/Thr protein kinase family. STE20 subfamily.</text>
</comment>
<comment type="catalytic activity">
    <reaction evidence="9">
        <text>L-seryl-[protein] + ATP = O-phospho-L-seryl-[protein] + ADP + H(+)</text>
        <dbReference type="Rhea" id="RHEA:17989"/>
        <dbReference type="Rhea" id="RHEA-COMP:9863"/>
        <dbReference type="Rhea" id="RHEA-COMP:11604"/>
        <dbReference type="ChEBI" id="CHEBI:15378"/>
        <dbReference type="ChEBI" id="CHEBI:29999"/>
        <dbReference type="ChEBI" id="CHEBI:30616"/>
        <dbReference type="ChEBI" id="CHEBI:83421"/>
        <dbReference type="ChEBI" id="CHEBI:456216"/>
        <dbReference type="EC" id="2.7.11.1"/>
    </reaction>
</comment>
<feature type="region of interest" description="Disordered" evidence="11">
    <location>
        <begin position="107"/>
        <end position="128"/>
    </location>
</feature>
<feature type="compositionally biased region" description="Pro residues" evidence="11">
    <location>
        <begin position="1153"/>
        <end position="1163"/>
    </location>
</feature>
<evidence type="ECO:0000256" key="3">
    <source>
        <dbReference type="ARBA" id="ARBA00022527"/>
    </source>
</evidence>
<feature type="region of interest" description="Disordered" evidence="11">
    <location>
        <begin position="165"/>
        <end position="198"/>
    </location>
</feature>
<dbReference type="SUPFAM" id="SSF56112">
    <property type="entry name" value="Protein kinase-like (PK-like)"/>
    <property type="match status" value="1"/>
</dbReference>
<dbReference type="GO" id="GO:0004674">
    <property type="term" value="F:protein serine/threonine kinase activity"/>
    <property type="evidence" value="ECO:0007669"/>
    <property type="project" value="UniProtKB-KW"/>
</dbReference>
<evidence type="ECO:0000256" key="5">
    <source>
        <dbReference type="ARBA" id="ARBA00022741"/>
    </source>
</evidence>
<reference evidence="14" key="1">
    <citation type="journal article" date="2010" name="Genome Res.">
        <title>Population genomic sequencing of Coccidioides fungi reveals recent hybridization and transposon control.</title>
        <authorList>
            <person name="Neafsey D.E."/>
            <person name="Barker B.M."/>
            <person name="Sharpton T.J."/>
            <person name="Stajich J.E."/>
            <person name="Park D.J."/>
            <person name="Whiston E."/>
            <person name="Hung C.-Y."/>
            <person name="McMahan C."/>
            <person name="White J."/>
            <person name="Sykes S."/>
            <person name="Heiman D."/>
            <person name="Young S."/>
            <person name="Zeng Q."/>
            <person name="Abouelleil A."/>
            <person name="Aftuck L."/>
            <person name="Bessette D."/>
            <person name="Brown A."/>
            <person name="FitzGerald M."/>
            <person name="Lui A."/>
            <person name="Macdonald J.P."/>
            <person name="Priest M."/>
            <person name="Orbach M.J."/>
            <person name="Galgiani J.N."/>
            <person name="Kirkland T.N."/>
            <person name="Cole G.T."/>
            <person name="Birren B.W."/>
            <person name="Henn M.R."/>
            <person name="Taylor J.W."/>
            <person name="Rounsley S.D."/>
        </authorList>
    </citation>
    <scope>NUCLEOTIDE SEQUENCE [LARGE SCALE GENOMIC DNA]</scope>
    <source>
        <strain evidence="14">RMSCC 757 / Silveira</strain>
    </source>
</reference>
<evidence type="ECO:0000256" key="7">
    <source>
        <dbReference type="ARBA" id="ARBA00022840"/>
    </source>
</evidence>
<dbReference type="GO" id="GO:0005524">
    <property type="term" value="F:ATP binding"/>
    <property type="evidence" value="ECO:0007669"/>
    <property type="project" value="UniProtKB-UniRule"/>
</dbReference>
<dbReference type="Proteomes" id="UP000002497">
    <property type="component" value="Unassembled WGS sequence"/>
</dbReference>
<feature type="region of interest" description="Disordered" evidence="11">
    <location>
        <begin position="962"/>
        <end position="986"/>
    </location>
</feature>
<dbReference type="OrthoDB" id="248923at2759"/>
<feature type="binding site" evidence="10">
    <location>
        <position position="562"/>
    </location>
    <ligand>
        <name>ATP</name>
        <dbReference type="ChEBI" id="CHEBI:30616"/>
    </ligand>
</feature>
<dbReference type="GO" id="GO:0005737">
    <property type="term" value="C:cytoplasm"/>
    <property type="evidence" value="ECO:0007669"/>
    <property type="project" value="TreeGrafter"/>
</dbReference>
<dbReference type="InterPro" id="IPR017441">
    <property type="entry name" value="Protein_kinase_ATP_BS"/>
</dbReference>
<evidence type="ECO:0000313" key="13">
    <source>
        <dbReference type="EMBL" id="EFW17215.1"/>
    </source>
</evidence>
<feature type="compositionally biased region" description="Polar residues" evidence="11">
    <location>
        <begin position="119"/>
        <end position="128"/>
    </location>
</feature>
<dbReference type="STRING" id="443226.E9D9I1"/>
<evidence type="ECO:0000256" key="2">
    <source>
        <dbReference type="ARBA" id="ARBA00012513"/>
    </source>
</evidence>
<keyword evidence="4" id="KW-0808">Transferase</keyword>
<dbReference type="VEuPathDB" id="FungiDB:CPSG_06483"/>
<keyword evidence="6 13" id="KW-0418">Kinase</keyword>